<dbReference type="STRING" id="1198029.A0A1U7LH26"/>
<evidence type="ECO:0000256" key="6">
    <source>
        <dbReference type="ARBA" id="ARBA00023102"/>
    </source>
</evidence>
<gene>
    <name evidence="10" type="ORF">NEOLI_001859</name>
</gene>
<dbReference type="EMBL" id="LXFE01004103">
    <property type="protein sequence ID" value="OLL21949.1"/>
    <property type="molecule type" value="Genomic_DNA"/>
</dbReference>
<evidence type="ECO:0000256" key="8">
    <source>
        <dbReference type="RuleBase" id="RU366003"/>
    </source>
</evidence>
<dbReference type="InterPro" id="IPR010140">
    <property type="entry name" value="Histidinol_P_phosphatase_HisJ"/>
</dbReference>
<dbReference type="Pfam" id="PF02811">
    <property type="entry name" value="PHP"/>
    <property type="match status" value="1"/>
</dbReference>
<evidence type="ECO:0000313" key="11">
    <source>
        <dbReference type="Proteomes" id="UP000186594"/>
    </source>
</evidence>
<dbReference type="SUPFAM" id="SSF89550">
    <property type="entry name" value="PHP domain-like"/>
    <property type="match status" value="1"/>
</dbReference>
<dbReference type="Gene3D" id="3.20.20.140">
    <property type="entry name" value="Metal-dependent hydrolases"/>
    <property type="match status" value="1"/>
</dbReference>
<keyword evidence="4 8" id="KW-0028">Amino-acid biosynthesis</keyword>
<comment type="pathway">
    <text evidence="1 8">Amino-acid biosynthesis; L-histidine biosynthesis; L-histidine from 5-phospho-alpha-D-ribose 1-diphosphate: step 8/9.</text>
</comment>
<keyword evidence="11" id="KW-1185">Reference proteome</keyword>
<accession>A0A1U7LH26</accession>
<comment type="similarity">
    <text evidence="2 8">Belongs to the PHP hydrolase family. HisK subfamily.</text>
</comment>
<comment type="catalytic activity">
    <reaction evidence="7 8">
        <text>L-histidinol phosphate + H2O = L-histidinol + phosphate</text>
        <dbReference type="Rhea" id="RHEA:14465"/>
        <dbReference type="ChEBI" id="CHEBI:15377"/>
        <dbReference type="ChEBI" id="CHEBI:43474"/>
        <dbReference type="ChEBI" id="CHEBI:57699"/>
        <dbReference type="ChEBI" id="CHEBI:57980"/>
        <dbReference type="EC" id="3.1.3.15"/>
    </reaction>
</comment>
<reference evidence="10 11" key="1">
    <citation type="submission" date="2016-04" db="EMBL/GenBank/DDBJ databases">
        <title>Evolutionary innovation and constraint leading to complex multicellularity in the Ascomycota.</title>
        <authorList>
            <person name="Cisse O."/>
            <person name="Nguyen A."/>
            <person name="Hewitt D.A."/>
            <person name="Jedd G."/>
            <person name="Stajich J.E."/>
        </authorList>
    </citation>
    <scope>NUCLEOTIDE SEQUENCE [LARGE SCALE GENOMIC DNA]</scope>
    <source>
        <strain evidence="10 11">DAH-3</strain>
    </source>
</reference>
<keyword evidence="6 8" id="KW-0368">Histidine biosynthesis</keyword>
<evidence type="ECO:0000256" key="5">
    <source>
        <dbReference type="ARBA" id="ARBA00022801"/>
    </source>
</evidence>
<dbReference type="NCBIfam" id="TIGR01856">
    <property type="entry name" value="hisJ_fam"/>
    <property type="match status" value="1"/>
</dbReference>
<dbReference type="PANTHER" id="PTHR21039:SF0">
    <property type="entry name" value="HISTIDINOL-PHOSPHATASE"/>
    <property type="match status" value="1"/>
</dbReference>
<evidence type="ECO:0000259" key="9">
    <source>
        <dbReference type="Pfam" id="PF02811"/>
    </source>
</evidence>
<dbReference type="GO" id="GO:0004401">
    <property type="term" value="F:histidinol-phosphatase activity"/>
    <property type="evidence" value="ECO:0007669"/>
    <property type="project" value="UniProtKB-UniRule"/>
</dbReference>
<dbReference type="OrthoDB" id="5957391at2759"/>
<dbReference type="InterPro" id="IPR016195">
    <property type="entry name" value="Pol/histidinol_Pase-like"/>
</dbReference>
<dbReference type="AlphaFoldDB" id="A0A1U7LH26"/>
<dbReference type="UniPathway" id="UPA00031">
    <property type="reaction ID" value="UER00013"/>
</dbReference>
<evidence type="ECO:0000256" key="3">
    <source>
        <dbReference type="ARBA" id="ARBA00013085"/>
    </source>
</evidence>
<dbReference type="CDD" id="cd12110">
    <property type="entry name" value="PHP_HisPPase_Hisj_like"/>
    <property type="match status" value="1"/>
</dbReference>
<dbReference type="OMA" id="EWIRSDT"/>
<comment type="caution">
    <text evidence="10">The sequence shown here is derived from an EMBL/GenBank/DDBJ whole genome shotgun (WGS) entry which is preliminary data.</text>
</comment>
<evidence type="ECO:0000256" key="4">
    <source>
        <dbReference type="ARBA" id="ARBA00022605"/>
    </source>
</evidence>
<dbReference type="Proteomes" id="UP000186594">
    <property type="component" value="Unassembled WGS sequence"/>
</dbReference>
<dbReference type="EC" id="3.1.3.15" evidence="3 8"/>
<evidence type="ECO:0000256" key="1">
    <source>
        <dbReference type="ARBA" id="ARBA00004970"/>
    </source>
</evidence>
<name>A0A1U7LH26_NEOID</name>
<evidence type="ECO:0000256" key="7">
    <source>
        <dbReference type="ARBA" id="ARBA00049158"/>
    </source>
</evidence>
<feature type="domain" description="PHP" evidence="9">
    <location>
        <begin position="5"/>
        <end position="182"/>
    </location>
</feature>
<organism evidence="10 11">
    <name type="scientific">Neolecta irregularis (strain DAH-3)</name>
    <dbReference type="NCBI Taxonomy" id="1198029"/>
    <lineage>
        <taxon>Eukaryota</taxon>
        <taxon>Fungi</taxon>
        <taxon>Dikarya</taxon>
        <taxon>Ascomycota</taxon>
        <taxon>Taphrinomycotina</taxon>
        <taxon>Neolectales</taxon>
        <taxon>Neolectaceae</taxon>
        <taxon>Neolecta</taxon>
    </lineage>
</organism>
<protein>
    <recommendedName>
        <fullName evidence="3 8">Histidinol-phosphatase</fullName>
        <shortName evidence="8">HolPase</shortName>
        <ecNumber evidence="3 8">3.1.3.15</ecNumber>
    </recommendedName>
</protein>
<dbReference type="InterPro" id="IPR004013">
    <property type="entry name" value="PHP_dom"/>
</dbReference>
<keyword evidence="5 8" id="KW-0378">Hydrolase</keyword>
<sequence length="282" mass="32954">MWSHHSHSGQYCQHAQDSLEDIKGITIDDLERQFTAYFVHAHGIKSRYKNKIEIFVGFEIDYIRPESLDFIKLTIKKFRPDFIVGSIHHVEGIPIDFNQELWTRAREKAGGSEEILYAHYFDDQFSMLQELRPAVVGHFDLIRLFAPNSKIDFQQWPVVWEKIIRNISFISDYGGLVEINSSSLRKDWDEPYPRRDIAQLIISCQGRFTLSDDSHSIAQVGLNYHKVRDYVQSLGISELYCLNTDADGELEKKRVFLSELWWANDFWTETKIKSMSVSDPAR</sequence>
<dbReference type="GO" id="GO:0000105">
    <property type="term" value="P:L-histidine biosynthetic process"/>
    <property type="evidence" value="ECO:0007669"/>
    <property type="project" value="UniProtKB-UniRule"/>
</dbReference>
<evidence type="ECO:0000256" key="2">
    <source>
        <dbReference type="ARBA" id="ARBA00009152"/>
    </source>
</evidence>
<dbReference type="GO" id="GO:0005737">
    <property type="term" value="C:cytoplasm"/>
    <property type="evidence" value="ECO:0007669"/>
    <property type="project" value="TreeGrafter"/>
</dbReference>
<proteinExistence type="inferred from homology"/>
<evidence type="ECO:0000313" key="10">
    <source>
        <dbReference type="EMBL" id="OLL21949.1"/>
    </source>
</evidence>
<dbReference type="PANTHER" id="PTHR21039">
    <property type="entry name" value="HISTIDINOL PHOSPHATASE-RELATED"/>
    <property type="match status" value="1"/>
</dbReference>